<dbReference type="EMBL" id="LR877156">
    <property type="protein sequence ID" value="CAD2218796.1"/>
    <property type="molecule type" value="Genomic_DNA"/>
</dbReference>
<protein>
    <submittedName>
        <fullName evidence="4">Kelch motif/Galactose oxidase, central domain containing protein, putative</fullName>
    </submittedName>
</protein>
<dbReference type="Pfam" id="PF24681">
    <property type="entry name" value="Kelch_KLHDC2_KLHL20_DRC7"/>
    <property type="match status" value="1"/>
</dbReference>
<proteinExistence type="predicted"/>
<dbReference type="PANTHER" id="PTHR46093:SF18">
    <property type="entry name" value="FIBRONECTIN TYPE-III DOMAIN-CONTAINING PROTEIN"/>
    <property type="match status" value="1"/>
</dbReference>
<dbReference type="InterPro" id="IPR015915">
    <property type="entry name" value="Kelch-typ_b-propeller"/>
</dbReference>
<accession>A0A7G2CGC2</accession>
<name>A0A7G2CGC2_9TRYP</name>
<evidence type="ECO:0000256" key="1">
    <source>
        <dbReference type="ARBA" id="ARBA00022441"/>
    </source>
</evidence>
<dbReference type="PANTHER" id="PTHR46093">
    <property type="entry name" value="ACYL-COA-BINDING DOMAIN-CONTAINING PROTEIN 5"/>
    <property type="match status" value="1"/>
</dbReference>
<dbReference type="SUPFAM" id="SSF117281">
    <property type="entry name" value="Kelch motif"/>
    <property type="match status" value="1"/>
</dbReference>
<dbReference type="AlphaFoldDB" id="A0A7G2CGC2"/>
<organism evidence="4 5">
    <name type="scientific">Angomonas deanei</name>
    <dbReference type="NCBI Taxonomy" id="59799"/>
    <lineage>
        <taxon>Eukaryota</taxon>
        <taxon>Discoba</taxon>
        <taxon>Euglenozoa</taxon>
        <taxon>Kinetoplastea</taxon>
        <taxon>Metakinetoplastina</taxon>
        <taxon>Trypanosomatida</taxon>
        <taxon>Trypanosomatidae</taxon>
        <taxon>Strigomonadinae</taxon>
        <taxon>Angomonas</taxon>
    </lineage>
</organism>
<dbReference type="OrthoDB" id="10251809at2759"/>
<sequence>MRPTARDEDLPFPSTDLYHGLLKPSVKEEDAEIHLSLVVGGSSSFHYLTVDRPNSILHAKIRYTPISDPGLCFTVLDRLSNTHWTTYFPLMEVTANTILPRLYASLVPWQQHVTDPDNLRWCLLGGTANGYDPLPTFELCIIQLHLPTWSIIARRAETYGVTPSPRYGHTATEVGDSSVVVFGGANRKRCLNDMYVLDTNSRVWREIFFSSPVPRRSFHAAVVVRRVEEQQMASFFSGCHFLNPQKKTSSRGEDGKLGKKTSRALVIVGGEDESGALHSVWHCTLNSFTMYEVHFPLLLSPSNFRLQQSDDITGGLPSSDAFRRVVLALMEKETAARQDADGHSVSQPYFSACHGSLLSVVPFYDTADPLSFLTIGGIRSPPVMLVTHLHPTGSSLKESSSLRLSEKGTNRASPDCAR</sequence>
<evidence type="ECO:0000256" key="2">
    <source>
        <dbReference type="ARBA" id="ARBA00022737"/>
    </source>
</evidence>
<keyword evidence="1" id="KW-0880">Kelch repeat</keyword>
<dbReference type="VEuPathDB" id="TriTrypDB:ADEAN_000628900"/>
<evidence type="ECO:0000256" key="3">
    <source>
        <dbReference type="SAM" id="MobiDB-lite"/>
    </source>
</evidence>
<evidence type="ECO:0000313" key="4">
    <source>
        <dbReference type="EMBL" id="CAD2218796.1"/>
    </source>
</evidence>
<evidence type="ECO:0000313" key="5">
    <source>
        <dbReference type="Proteomes" id="UP000515908"/>
    </source>
</evidence>
<reference evidence="4 5" key="1">
    <citation type="submission" date="2020-08" db="EMBL/GenBank/DDBJ databases">
        <authorList>
            <person name="Newling K."/>
            <person name="Davey J."/>
            <person name="Forrester S."/>
        </authorList>
    </citation>
    <scope>NUCLEOTIDE SEQUENCE [LARGE SCALE GENOMIC DNA]</scope>
    <source>
        <strain evidence="5">Crithidia deanei Carvalho (ATCC PRA-265)</strain>
    </source>
</reference>
<feature type="compositionally biased region" description="Low complexity" evidence="3">
    <location>
        <begin position="394"/>
        <end position="403"/>
    </location>
</feature>
<feature type="region of interest" description="Disordered" evidence="3">
    <location>
        <begin position="394"/>
        <end position="418"/>
    </location>
</feature>
<dbReference type="Gene3D" id="2.120.10.80">
    <property type="entry name" value="Kelch-type beta propeller"/>
    <property type="match status" value="1"/>
</dbReference>
<keyword evidence="5" id="KW-1185">Reference proteome</keyword>
<keyword evidence="2" id="KW-0677">Repeat</keyword>
<dbReference type="Proteomes" id="UP000515908">
    <property type="component" value="Chromosome 12"/>
</dbReference>
<gene>
    <name evidence="4" type="ORF">ADEAN_000628900</name>
</gene>